<dbReference type="Gene3D" id="3.40.50.720">
    <property type="entry name" value="NAD(P)-binding Rossmann-like Domain"/>
    <property type="match status" value="1"/>
</dbReference>
<dbReference type="GO" id="GO:0042602">
    <property type="term" value="F:riboflavin reductase (NADPH) activity"/>
    <property type="evidence" value="ECO:0007669"/>
    <property type="project" value="TreeGrafter"/>
</dbReference>
<protein>
    <submittedName>
        <fullName evidence="2">Saccharopine dehydrogenase related protein</fullName>
    </submittedName>
</protein>
<organism evidence="2 3">
    <name type="scientific">Latilactobacillus graminis DSM 20719</name>
    <dbReference type="NCBI Taxonomy" id="1423752"/>
    <lineage>
        <taxon>Bacteria</taxon>
        <taxon>Bacillati</taxon>
        <taxon>Bacillota</taxon>
        <taxon>Bacilli</taxon>
        <taxon>Lactobacillales</taxon>
        <taxon>Lactobacillaceae</taxon>
        <taxon>Latilactobacillus</taxon>
    </lineage>
</organism>
<dbReference type="AlphaFoldDB" id="A0AA89I829"/>
<feature type="domain" description="NAD(P)-binding" evidence="1">
    <location>
        <begin position="11"/>
        <end position="195"/>
    </location>
</feature>
<evidence type="ECO:0000313" key="3">
    <source>
        <dbReference type="Proteomes" id="UP000050823"/>
    </source>
</evidence>
<name>A0AA89I829_9LACO</name>
<dbReference type="PANTHER" id="PTHR43355">
    <property type="entry name" value="FLAVIN REDUCTASE (NADPH)"/>
    <property type="match status" value="1"/>
</dbReference>
<proteinExistence type="predicted"/>
<dbReference type="InterPro" id="IPR051606">
    <property type="entry name" value="Polyketide_Oxido-like"/>
</dbReference>
<comment type="caution">
    <text evidence="2">The sequence shown here is derived from an EMBL/GenBank/DDBJ whole genome shotgun (WGS) entry which is preliminary data.</text>
</comment>
<dbReference type="Proteomes" id="UP000050823">
    <property type="component" value="Unassembled WGS sequence"/>
</dbReference>
<gene>
    <name evidence="2" type="ORF">FC90_GL000372</name>
</gene>
<evidence type="ECO:0000313" key="2">
    <source>
        <dbReference type="EMBL" id="KRM23416.1"/>
    </source>
</evidence>
<evidence type="ECO:0000259" key="1">
    <source>
        <dbReference type="Pfam" id="PF13460"/>
    </source>
</evidence>
<dbReference type="EMBL" id="AYZB01000020">
    <property type="protein sequence ID" value="KRM23416.1"/>
    <property type="molecule type" value="Genomic_DNA"/>
</dbReference>
<accession>A0AA89I829</accession>
<dbReference type="InterPro" id="IPR016040">
    <property type="entry name" value="NAD(P)-bd_dom"/>
</dbReference>
<dbReference type="Pfam" id="PF13460">
    <property type="entry name" value="NAD_binding_10"/>
    <property type="match status" value="1"/>
</dbReference>
<dbReference type="PANTHER" id="PTHR43355:SF2">
    <property type="entry name" value="FLAVIN REDUCTASE (NADPH)"/>
    <property type="match status" value="1"/>
</dbReference>
<reference evidence="2 3" key="1">
    <citation type="journal article" date="2015" name="Genome Announc.">
        <title>Expanding the biotechnology potential of lactobacilli through comparative genomics of 213 strains and associated genera.</title>
        <authorList>
            <person name="Sun Z."/>
            <person name="Harris H.M."/>
            <person name="McCann A."/>
            <person name="Guo C."/>
            <person name="Argimon S."/>
            <person name="Zhang W."/>
            <person name="Yang X."/>
            <person name="Jeffery I.B."/>
            <person name="Cooney J.C."/>
            <person name="Kagawa T.F."/>
            <person name="Liu W."/>
            <person name="Song Y."/>
            <person name="Salvetti E."/>
            <person name="Wrobel A."/>
            <person name="Rasinkangas P."/>
            <person name="Parkhill J."/>
            <person name="Rea M.C."/>
            <person name="O'Sullivan O."/>
            <person name="Ritari J."/>
            <person name="Douillard F.P."/>
            <person name="Paul Ross R."/>
            <person name="Yang R."/>
            <person name="Briner A.E."/>
            <person name="Felis G.E."/>
            <person name="de Vos W.M."/>
            <person name="Barrangou R."/>
            <person name="Klaenhammer T.R."/>
            <person name="Caufield P.W."/>
            <person name="Cui Y."/>
            <person name="Zhang H."/>
            <person name="O'Toole P.W."/>
        </authorList>
    </citation>
    <scope>NUCLEOTIDE SEQUENCE [LARGE SCALE GENOMIC DNA]</scope>
    <source>
        <strain evidence="2 3">DSM 20719</strain>
    </source>
</reference>
<dbReference type="InterPro" id="IPR036291">
    <property type="entry name" value="NAD(P)-bd_dom_sf"/>
</dbReference>
<dbReference type="SUPFAM" id="SSF51735">
    <property type="entry name" value="NAD(P)-binding Rossmann-fold domains"/>
    <property type="match status" value="1"/>
</dbReference>
<sequence>MMTKKVLIIAANGQISRLVEDRLLTEKEFEDVELTLFLRDKSRLSNLANNPRVTLIEGDLDSASDIKRAVSNQDIVFVGVVDHTRDNHQTQNIVTAMKENNVNRIIYTNVLGIYGEVPGEFGAWNEAQIGSGLSSALRSDEILEESGLDYTTLRLPWLNDREVKYEMTHKNEAYVGVSGSRKSIADVVVKIITKPEFLNHDSVGIADPDTKNQNRPVY</sequence>
<dbReference type="GO" id="GO:0004074">
    <property type="term" value="F:biliverdin reductase [NAD(P)H] activity"/>
    <property type="evidence" value="ECO:0007669"/>
    <property type="project" value="TreeGrafter"/>
</dbReference>